<evidence type="ECO:0000313" key="2">
    <source>
        <dbReference type="EMBL" id="GBN31923.1"/>
    </source>
</evidence>
<protein>
    <recommendedName>
        <fullName evidence="1">Reverse transcriptase domain-containing protein</fullName>
    </recommendedName>
</protein>
<feature type="domain" description="Reverse transcriptase" evidence="1">
    <location>
        <begin position="111"/>
        <end position="291"/>
    </location>
</feature>
<comment type="caution">
    <text evidence="2">The sequence shown here is derived from an EMBL/GenBank/DDBJ whole genome shotgun (WGS) entry which is preliminary data.</text>
</comment>
<dbReference type="PROSITE" id="PS50878">
    <property type="entry name" value="RT_POL"/>
    <property type="match status" value="1"/>
</dbReference>
<dbReference type="Pfam" id="PF00078">
    <property type="entry name" value="RVT_1"/>
    <property type="match status" value="1"/>
</dbReference>
<accession>A0A4Y2MYX3</accession>
<dbReference type="Proteomes" id="UP000499080">
    <property type="component" value="Unassembled WGS sequence"/>
</dbReference>
<organism evidence="2 3">
    <name type="scientific">Araneus ventricosus</name>
    <name type="common">Orbweaver spider</name>
    <name type="synonym">Epeira ventricosa</name>
    <dbReference type="NCBI Taxonomy" id="182803"/>
    <lineage>
        <taxon>Eukaryota</taxon>
        <taxon>Metazoa</taxon>
        <taxon>Ecdysozoa</taxon>
        <taxon>Arthropoda</taxon>
        <taxon>Chelicerata</taxon>
        <taxon>Arachnida</taxon>
        <taxon>Araneae</taxon>
        <taxon>Araneomorphae</taxon>
        <taxon>Entelegynae</taxon>
        <taxon>Araneoidea</taxon>
        <taxon>Araneidae</taxon>
        <taxon>Araneus</taxon>
    </lineage>
</organism>
<dbReference type="PANTHER" id="PTHR19446">
    <property type="entry name" value="REVERSE TRANSCRIPTASES"/>
    <property type="match status" value="1"/>
</dbReference>
<evidence type="ECO:0000259" key="1">
    <source>
        <dbReference type="PROSITE" id="PS50878"/>
    </source>
</evidence>
<keyword evidence="3" id="KW-1185">Reference proteome</keyword>
<dbReference type="EMBL" id="BGPR01008155">
    <property type="protein sequence ID" value="GBN31923.1"/>
    <property type="molecule type" value="Genomic_DNA"/>
</dbReference>
<proteinExistence type="predicted"/>
<reference evidence="2 3" key="1">
    <citation type="journal article" date="2019" name="Sci. Rep.">
        <title>Orb-weaving spider Araneus ventricosus genome elucidates the spidroin gene catalogue.</title>
        <authorList>
            <person name="Kono N."/>
            <person name="Nakamura H."/>
            <person name="Ohtoshi R."/>
            <person name="Moran D.A.P."/>
            <person name="Shinohara A."/>
            <person name="Yoshida Y."/>
            <person name="Fujiwara M."/>
            <person name="Mori M."/>
            <person name="Tomita M."/>
            <person name="Arakawa K."/>
        </authorList>
    </citation>
    <scope>NUCLEOTIDE SEQUENCE [LARGE SCALE GENOMIC DNA]</scope>
</reference>
<dbReference type="OrthoDB" id="6437707at2759"/>
<dbReference type="AlphaFoldDB" id="A0A4Y2MYX3"/>
<sequence>MRHTCQQQYKAIFRAGRPSSDLFQQSTPAGTELSFAQNILETLDPDIPQAPFIDRTASSQPNDNPFSSRKLRKIIKELNKTKAPGYDGLDKIILQQIHSASPELLMEMFNKYPSLGFFPTSFKTGVIVLFSKEGNDQNDPKFYRQVSLLPSMGKLLEKVMIQHLTYFLKTTRQLGPKQFAFKEGVSIGHALDSLLTTIDSHKRNKMHGAVVSIDIKGAFNNLKYSSIVEKLSNSQCPPKIQSLFRNRLQDRNVIIPTNEEVTQQPQTRGCPQVSCSGPALWNLVAEEAFEQ</sequence>
<gene>
    <name evidence="2" type="primary">R1A1-elementORF2_726</name>
    <name evidence="2" type="ORF">AVEN_42475_1</name>
</gene>
<evidence type="ECO:0000313" key="3">
    <source>
        <dbReference type="Proteomes" id="UP000499080"/>
    </source>
</evidence>
<dbReference type="InterPro" id="IPR000477">
    <property type="entry name" value="RT_dom"/>
</dbReference>
<name>A0A4Y2MYX3_ARAVE</name>